<dbReference type="AlphaFoldDB" id="A0A3N6LXJ5"/>
<sequence>MDAVVLAGGYATRLWPITRHRPKMFLPFGETTVIDRIYAELEAEERIEDVYVSTNERFAPDFEAQLAEGGYEKPRLSIEETRAEDEKFGVVGALAQLIDREEIDDDLLVIAGDNVFDFEIASFLDYYDRIDAPTIAAYDVGSTERATSYGVVDLEDDRVVDFQEKPDEPAGTRVSIGCYAFPRETLSLLPTYLEAGNDPDEPGWFVQWLQSREPTYAYAFDGTWFDIGTRESYLDAVAWRLGGESRVDETATLENTTIGENVHVMADATLVDATIERAVVFPDVTLEATTVRRSIVDEGATLGGIDLHGAMIGGYTQIPNDSRR</sequence>
<dbReference type="SUPFAM" id="SSF53448">
    <property type="entry name" value="Nucleotide-diphospho-sugar transferases"/>
    <property type="match status" value="1"/>
</dbReference>
<dbReference type="Gene3D" id="3.90.550.10">
    <property type="entry name" value="Spore Coat Polysaccharide Biosynthesis Protein SpsA, Chain A"/>
    <property type="match status" value="1"/>
</dbReference>
<dbReference type="PANTHER" id="PTHR42883">
    <property type="entry name" value="GLUCOSE-1-PHOSPHATE THYMIDYLTRANSFERASE"/>
    <property type="match status" value="1"/>
</dbReference>
<dbReference type="InterPro" id="IPR029044">
    <property type="entry name" value="Nucleotide-diphossugar_trans"/>
</dbReference>
<dbReference type="OrthoDB" id="15372at2157"/>
<name>A0A3N6LXJ5_NATCH</name>
<keyword evidence="3" id="KW-1185">Reference proteome</keyword>
<protein>
    <submittedName>
        <fullName evidence="2">NDP-sugar synthase</fullName>
    </submittedName>
</protein>
<dbReference type="PANTHER" id="PTHR42883:SF2">
    <property type="entry name" value="THYMIDYLYLTRANSFERASE"/>
    <property type="match status" value="1"/>
</dbReference>
<evidence type="ECO:0000313" key="3">
    <source>
        <dbReference type="Proteomes" id="UP000282323"/>
    </source>
</evidence>
<comment type="caution">
    <text evidence="2">The sequence shown here is derived from an EMBL/GenBank/DDBJ whole genome shotgun (WGS) entry which is preliminary data.</text>
</comment>
<dbReference type="RefSeq" id="WP_124195218.1">
    <property type="nucleotide sequence ID" value="NZ_REGA01000005.1"/>
</dbReference>
<dbReference type="Pfam" id="PF00483">
    <property type="entry name" value="NTP_transferase"/>
    <property type="match status" value="1"/>
</dbReference>
<dbReference type="Proteomes" id="UP000282323">
    <property type="component" value="Unassembled WGS sequence"/>
</dbReference>
<feature type="domain" description="Nucleotidyl transferase" evidence="1">
    <location>
        <begin position="3"/>
        <end position="237"/>
    </location>
</feature>
<dbReference type="EMBL" id="REGA01000005">
    <property type="protein sequence ID" value="RQG95503.1"/>
    <property type="molecule type" value="Genomic_DNA"/>
</dbReference>
<dbReference type="InterPro" id="IPR005835">
    <property type="entry name" value="NTP_transferase_dom"/>
</dbReference>
<gene>
    <name evidence="2" type="ORF">EA473_08600</name>
</gene>
<proteinExistence type="predicted"/>
<organism evidence="2 3">
    <name type="scientific">Natrarchaeobius chitinivorans</name>
    <dbReference type="NCBI Taxonomy" id="1679083"/>
    <lineage>
        <taxon>Archaea</taxon>
        <taxon>Methanobacteriati</taxon>
        <taxon>Methanobacteriota</taxon>
        <taxon>Stenosarchaea group</taxon>
        <taxon>Halobacteria</taxon>
        <taxon>Halobacteriales</taxon>
        <taxon>Natrialbaceae</taxon>
        <taxon>Natrarchaeobius</taxon>
    </lineage>
</organism>
<accession>A0A3N6LXJ5</accession>
<evidence type="ECO:0000259" key="1">
    <source>
        <dbReference type="Pfam" id="PF00483"/>
    </source>
</evidence>
<reference evidence="2 3" key="1">
    <citation type="submission" date="2018-10" db="EMBL/GenBank/DDBJ databases">
        <title>Natrarchaeobius chitinivorans gen. nov., sp. nov., and Natrarchaeobius haloalkaliphilus sp. nov., alkaliphilic, chitin-utilizing haloarchaea from hypersaline alkaline lakes.</title>
        <authorList>
            <person name="Sorokin D.Y."/>
            <person name="Elcheninov A.G."/>
            <person name="Kostrikina N.A."/>
            <person name="Bale N.J."/>
            <person name="Sinninghe Damste J.S."/>
            <person name="Khijniak T.V."/>
            <person name="Kublanov I.V."/>
            <person name="Toshchakov S.V."/>
        </authorList>
    </citation>
    <scope>NUCLEOTIDE SEQUENCE [LARGE SCALE GENOMIC DNA]</scope>
    <source>
        <strain evidence="2 3">AArcht4T</strain>
    </source>
</reference>
<evidence type="ECO:0000313" key="2">
    <source>
        <dbReference type="EMBL" id="RQG95503.1"/>
    </source>
</evidence>
<dbReference type="CDD" id="cd04181">
    <property type="entry name" value="NTP_transferase"/>
    <property type="match status" value="1"/>
</dbReference>